<dbReference type="Pfam" id="PF08002">
    <property type="entry name" value="DUF1697"/>
    <property type="match status" value="1"/>
</dbReference>
<evidence type="ECO:0008006" key="3">
    <source>
        <dbReference type="Google" id="ProtNLM"/>
    </source>
</evidence>
<dbReference type="STRING" id="555500.I215_01425"/>
<sequence>MKLLKTYIILLRAINVGGHRKIKMADLKQLLLNSGYQNVQTYIQSGNVICVSEKEKSQIKQHIESLILENYGFEVTTFVLTPTDLQAIIENNPYVKQQAPIEKLYCTFLENQPDPESKEILLGFKTQDEEFIFDRSLLYFCYHKGYGKAKVSNPFVEKKLKIQGTSRNWKTMRKLLELSKQ</sequence>
<dbReference type="PIRSF" id="PIRSF008502">
    <property type="entry name" value="UCP008502"/>
    <property type="match status" value="1"/>
</dbReference>
<dbReference type="PATRIC" id="fig|555500.3.peg.300"/>
<organism evidence="1 2">
    <name type="scientific">Galbibacter marinus</name>
    <dbReference type="NCBI Taxonomy" id="555500"/>
    <lineage>
        <taxon>Bacteria</taxon>
        <taxon>Pseudomonadati</taxon>
        <taxon>Bacteroidota</taxon>
        <taxon>Flavobacteriia</taxon>
        <taxon>Flavobacteriales</taxon>
        <taxon>Flavobacteriaceae</taxon>
        <taxon>Galbibacter</taxon>
    </lineage>
</organism>
<comment type="caution">
    <text evidence="1">The sequence shown here is derived from an EMBL/GenBank/DDBJ whole genome shotgun (WGS) entry which is preliminary data.</text>
</comment>
<dbReference type="RefSeq" id="WP_008990162.1">
    <property type="nucleotide sequence ID" value="NZ_AMSG01000001.1"/>
</dbReference>
<dbReference type="Proteomes" id="UP000007364">
    <property type="component" value="Unassembled WGS sequence"/>
</dbReference>
<dbReference type="Gene3D" id="3.30.70.1280">
    <property type="entry name" value="SP0830-like domains"/>
    <property type="match status" value="1"/>
</dbReference>
<protein>
    <recommendedName>
        <fullName evidence="3">DUF1697 domain-containing protein</fullName>
    </recommendedName>
</protein>
<evidence type="ECO:0000313" key="2">
    <source>
        <dbReference type="Proteomes" id="UP000007364"/>
    </source>
</evidence>
<name>K2P778_9FLAO</name>
<dbReference type="eggNOG" id="COG3797">
    <property type="taxonomic scope" value="Bacteria"/>
</dbReference>
<accession>K2P778</accession>
<dbReference type="SUPFAM" id="SSF160379">
    <property type="entry name" value="SP0830-like"/>
    <property type="match status" value="1"/>
</dbReference>
<dbReference type="OrthoDB" id="9806494at2"/>
<proteinExistence type="predicted"/>
<evidence type="ECO:0000313" key="1">
    <source>
        <dbReference type="EMBL" id="EKF56833.1"/>
    </source>
</evidence>
<dbReference type="InterPro" id="IPR012545">
    <property type="entry name" value="DUF1697"/>
</dbReference>
<dbReference type="PANTHER" id="PTHR36439">
    <property type="entry name" value="BLL4334 PROTEIN"/>
    <property type="match status" value="1"/>
</dbReference>
<dbReference type="AlphaFoldDB" id="K2P778"/>
<dbReference type="EMBL" id="AMSG01000001">
    <property type="protein sequence ID" value="EKF56833.1"/>
    <property type="molecule type" value="Genomic_DNA"/>
</dbReference>
<keyword evidence="2" id="KW-1185">Reference proteome</keyword>
<dbReference type="PANTHER" id="PTHR36439:SF1">
    <property type="entry name" value="DUF1697 DOMAIN-CONTAINING PROTEIN"/>
    <property type="match status" value="1"/>
</dbReference>
<reference evidence="1 2" key="1">
    <citation type="journal article" date="2012" name="J. Bacteriol.">
        <title>Genome Sequence of Galbibacter marinum Type Strain ck-I2-15.</title>
        <authorList>
            <person name="Lai Q."/>
            <person name="Li C."/>
            <person name="Shao Z."/>
        </authorList>
    </citation>
    <scope>NUCLEOTIDE SEQUENCE [LARGE SCALE GENOMIC DNA]</scope>
    <source>
        <strain evidence="2">ck-I2-15</strain>
    </source>
</reference>
<gene>
    <name evidence="1" type="ORF">I215_01425</name>
</gene>